<evidence type="ECO:0000256" key="9">
    <source>
        <dbReference type="ARBA" id="ARBA00023004"/>
    </source>
</evidence>
<dbReference type="OrthoDB" id="260519at2759"/>
<organism evidence="16">
    <name type="scientific">Oppiella nova</name>
    <dbReference type="NCBI Taxonomy" id="334625"/>
    <lineage>
        <taxon>Eukaryota</taxon>
        <taxon>Metazoa</taxon>
        <taxon>Ecdysozoa</taxon>
        <taxon>Arthropoda</taxon>
        <taxon>Chelicerata</taxon>
        <taxon>Arachnida</taxon>
        <taxon>Acari</taxon>
        <taxon>Acariformes</taxon>
        <taxon>Sarcoptiformes</taxon>
        <taxon>Oribatida</taxon>
        <taxon>Brachypylina</taxon>
        <taxon>Oppioidea</taxon>
        <taxon>Oppiidae</taxon>
        <taxon>Oppiella</taxon>
    </lineage>
</organism>
<dbReference type="Gene3D" id="3.10.120.10">
    <property type="entry name" value="Cytochrome b5-like heme/steroid binding domain"/>
    <property type="match status" value="1"/>
</dbReference>
<evidence type="ECO:0000256" key="12">
    <source>
        <dbReference type="ARBA" id="ARBA00038168"/>
    </source>
</evidence>
<dbReference type="InterPro" id="IPR036400">
    <property type="entry name" value="Cyt_B5-like_heme/steroid_sf"/>
</dbReference>
<keyword evidence="9 14" id="KW-0408">Iron</keyword>
<name>A0A7R9QY76_9ACAR</name>
<dbReference type="FunFam" id="3.10.120.10:FF:000002">
    <property type="entry name" value="Cytochrome b5 type B"/>
    <property type="match status" value="1"/>
</dbReference>
<protein>
    <recommendedName>
        <fullName evidence="13">Cytochrome b5</fullName>
    </recommendedName>
</protein>
<evidence type="ECO:0000256" key="7">
    <source>
        <dbReference type="ARBA" id="ARBA00022848"/>
    </source>
</evidence>
<dbReference type="PANTHER" id="PTHR19359">
    <property type="entry name" value="CYTOCHROME B5"/>
    <property type="match status" value="1"/>
</dbReference>
<dbReference type="EMBL" id="OC938216">
    <property type="protein sequence ID" value="CAD7661357.1"/>
    <property type="molecule type" value="Genomic_DNA"/>
</dbReference>
<keyword evidence="5 14" id="KW-0479">Metal-binding</keyword>
<keyword evidence="8" id="KW-0249">Electron transport</keyword>
<evidence type="ECO:0000313" key="16">
    <source>
        <dbReference type="EMBL" id="CAD7661357.1"/>
    </source>
</evidence>
<dbReference type="PROSITE" id="PS00191">
    <property type="entry name" value="CYTOCHROME_B5_1"/>
    <property type="match status" value="1"/>
</dbReference>
<dbReference type="AlphaFoldDB" id="A0A7R9QY76"/>
<keyword evidence="4" id="KW-0812">Transmembrane</keyword>
<evidence type="ECO:0000256" key="3">
    <source>
        <dbReference type="ARBA" id="ARBA00022617"/>
    </source>
</evidence>
<evidence type="ECO:0000256" key="2">
    <source>
        <dbReference type="ARBA" id="ARBA00022448"/>
    </source>
</evidence>
<dbReference type="EMBL" id="CAJPVJ010023391">
    <property type="protein sequence ID" value="CAG2178493.1"/>
    <property type="molecule type" value="Genomic_DNA"/>
</dbReference>
<evidence type="ECO:0000256" key="4">
    <source>
        <dbReference type="ARBA" id="ARBA00022692"/>
    </source>
</evidence>
<dbReference type="PRINTS" id="PR00363">
    <property type="entry name" value="CYTOCHROMEB5"/>
</dbReference>
<dbReference type="InterPro" id="IPR001199">
    <property type="entry name" value="Cyt_B5-like_heme/steroid-bd"/>
</dbReference>
<dbReference type="PANTHER" id="PTHR19359:SF150">
    <property type="entry name" value="CYTOCHROME B5"/>
    <property type="match status" value="1"/>
</dbReference>
<dbReference type="GO" id="GO:0046872">
    <property type="term" value="F:metal ion binding"/>
    <property type="evidence" value="ECO:0007669"/>
    <property type="project" value="UniProtKB-UniRule"/>
</dbReference>
<keyword evidence="7" id="KW-0492">Microsome</keyword>
<evidence type="ECO:0000256" key="10">
    <source>
        <dbReference type="ARBA" id="ARBA00023136"/>
    </source>
</evidence>
<keyword evidence="10" id="KW-0472">Membrane</keyword>
<feature type="non-terminal residue" evidence="16">
    <location>
        <position position="126"/>
    </location>
</feature>
<keyword evidence="2" id="KW-0813">Transport</keyword>
<comment type="similarity">
    <text evidence="12 14">Belongs to the cytochrome b5 family.</text>
</comment>
<dbReference type="Proteomes" id="UP000728032">
    <property type="component" value="Unassembled WGS sequence"/>
</dbReference>
<keyword evidence="6" id="KW-0256">Endoplasmic reticulum</keyword>
<evidence type="ECO:0000256" key="5">
    <source>
        <dbReference type="ARBA" id="ARBA00022723"/>
    </source>
</evidence>
<gene>
    <name evidence="16" type="ORF">ONB1V03_LOCUS17918</name>
</gene>
<comment type="subcellular location">
    <subcellularLocation>
        <location evidence="1">Endoplasmic reticulum membrane</location>
        <topology evidence="1">Single-pass membrane protein</topology>
        <orientation evidence="1">Cytoplasmic side</orientation>
    </subcellularLocation>
    <subcellularLocation>
        <location evidence="11">Microsome membrane</location>
        <topology evidence="11">Single-pass membrane protein</topology>
        <orientation evidence="11">Cytoplasmic side</orientation>
    </subcellularLocation>
</comment>
<proteinExistence type="inferred from homology"/>
<dbReference type="InterPro" id="IPR018506">
    <property type="entry name" value="Cyt_B5_heme-BS"/>
</dbReference>
<feature type="domain" description="Cytochrome b5 heme-binding" evidence="15">
    <location>
        <begin position="6"/>
        <end position="82"/>
    </location>
</feature>
<evidence type="ECO:0000256" key="8">
    <source>
        <dbReference type="ARBA" id="ARBA00022982"/>
    </source>
</evidence>
<keyword evidence="3 14" id="KW-0349">Heme</keyword>
<dbReference type="SUPFAM" id="SSF55856">
    <property type="entry name" value="Cytochrome b5-like heme/steroid binding domain"/>
    <property type="match status" value="1"/>
</dbReference>
<dbReference type="InterPro" id="IPR050668">
    <property type="entry name" value="Cytochrome_b5"/>
</dbReference>
<sequence>MPKKTTKTYTLKEIREHNTRESVWLLIHNSVYDVTKFIDEHPGGEEVLLEQSGGEATDAFEEIGHSMDAKDMMSEYKIGELCSSDKTKMTAIGKNSTDSTPTVLSGYSKGWKSWALPLGFAVFASI</sequence>
<evidence type="ECO:0000256" key="6">
    <source>
        <dbReference type="ARBA" id="ARBA00022824"/>
    </source>
</evidence>
<evidence type="ECO:0000256" key="1">
    <source>
        <dbReference type="ARBA" id="ARBA00004131"/>
    </source>
</evidence>
<reference evidence="16" key="1">
    <citation type="submission" date="2020-11" db="EMBL/GenBank/DDBJ databases">
        <authorList>
            <person name="Tran Van P."/>
        </authorList>
    </citation>
    <scope>NUCLEOTIDE SEQUENCE</scope>
</reference>
<evidence type="ECO:0000256" key="14">
    <source>
        <dbReference type="RuleBase" id="RU362121"/>
    </source>
</evidence>
<dbReference type="SMART" id="SM01117">
    <property type="entry name" value="Cyt-b5"/>
    <property type="match status" value="1"/>
</dbReference>
<evidence type="ECO:0000313" key="17">
    <source>
        <dbReference type="Proteomes" id="UP000728032"/>
    </source>
</evidence>
<dbReference type="GO" id="GO:0005789">
    <property type="term" value="C:endoplasmic reticulum membrane"/>
    <property type="evidence" value="ECO:0007669"/>
    <property type="project" value="UniProtKB-SubCell"/>
</dbReference>
<dbReference type="PROSITE" id="PS50255">
    <property type="entry name" value="CYTOCHROME_B5_2"/>
    <property type="match status" value="1"/>
</dbReference>
<dbReference type="Pfam" id="PF00173">
    <property type="entry name" value="Cyt-b5"/>
    <property type="match status" value="1"/>
</dbReference>
<dbReference type="GO" id="GO:0020037">
    <property type="term" value="F:heme binding"/>
    <property type="evidence" value="ECO:0007669"/>
    <property type="project" value="UniProtKB-UniRule"/>
</dbReference>
<accession>A0A7R9QY76</accession>
<evidence type="ECO:0000256" key="11">
    <source>
        <dbReference type="ARBA" id="ARBA00037877"/>
    </source>
</evidence>
<keyword evidence="17" id="KW-1185">Reference proteome</keyword>
<evidence type="ECO:0000256" key="13">
    <source>
        <dbReference type="ARBA" id="ARBA00039806"/>
    </source>
</evidence>
<evidence type="ECO:0000259" key="15">
    <source>
        <dbReference type="PROSITE" id="PS50255"/>
    </source>
</evidence>